<feature type="compositionally biased region" description="Polar residues" evidence="10">
    <location>
        <begin position="105"/>
        <end position="119"/>
    </location>
</feature>
<feature type="region of interest" description="Disordered" evidence="10">
    <location>
        <begin position="30"/>
        <end position="52"/>
    </location>
</feature>
<dbReference type="Gene3D" id="1.10.1410.10">
    <property type="match status" value="1"/>
</dbReference>
<name>A0AAJ0CI47_9HYPO</name>
<dbReference type="Gene3D" id="3.30.460.10">
    <property type="entry name" value="Beta Polymerase, domain 2"/>
    <property type="match status" value="1"/>
</dbReference>
<evidence type="ECO:0000259" key="11">
    <source>
        <dbReference type="Pfam" id="PF03828"/>
    </source>
</evidence>
<evidence type="ECO:0000256" key="4">
    <source>
        <dbReference type="ARBA" id="ARBA00008593"/>
    </source>
</evidence>
<evidence type="ECO:0000256" key="7">
    <source>
        <dbReference type="ARBA" id="ARBA00022679"/>
    </source>
</evidence>
<protein>
    <recommendedName>
        <fullName evidence="5">polynucleotide adenylyltransferase</fullName>
        <ecNumber evidence="5">2.7.7.19</ecNumber>
    </recommendedName>
</protein>
<feature type="region of interest" description="Disordered" evidence="10">
    <location>
        <begin position="105"/>
        <end position="124"/>
    </location>
</feature>
<reference evidence="13" key="1">
    <citation type="submission" date="2023-06" db="EMBL/GenBank/DDBJ databases">
        <title>Conoideocrella luteorostrata (Hypocreales: Clavicipitaceae), a potential biocontrol fungus for elongate hemlock scale in United States Christmas tree production areas.</title>
        <authorList>
            <person name="Barrett H."/>
            <person name="Lovett B."/>
            <person name="Macias A.M."/>
            <person name="Stajich J.E."/>
            <person name="Kasson M.T."/>
        </authorList>
    </citation>
    <scope>NUCLEOTIDE SEQUENCE</scope>
    <source>
        <strain evidence="13">ARSEF 14590</strain>
    </source>
</reference>
<comment type="cofactor">
    <cofactor evidence="1">
        <name>Mn(2+)</name>
        <dbReference type="ChEBI" id="CHEBI:29035"/>
    </cofactor>
</comment>
<keyword evidence="9" id="KW-0460">Magnesium</keyword>
<feature type="region of interest" description="Disordered" evidence="10">
    <location>
        <begin position="134"/>
        <end position="185"/>
    </location>
</feature>
<comment type="subcellular location">
    <subcellularLocation>
        <location evidence="3">Cytoplasm</location>
    </subcellularLocation>
</comment>
<dbReference type="GO" id="GO:0005737">
    <property type="term" value="C:cytoplasm"/>
    <property type="evidence" value="ECO:0007669"/>
    <property type="project" value="UniProtKB-SubCell"/>
</dbReference>
<dbReference type="InterPro" id="IPR043519">
    <property type="entry name" value="NT_sf"/>
</dbReference>
<proteinExistence type="inferred from homology"/>
<dbReference type="AlphaFoldDB" id="A0AAJ0CI47"/>
<dbReference type="PANTHER" id="PTHR12271:SF40">
    <property type="entry name" value="POLY(A) RNA POLYMERASE GLD2"/>
    <property type="match status" value="1"/>
</dbReference>
<evidence type="ECO:0000256" key="10">
    <source>
        <dbReference type="SAM" id="MobiDB-lite"/>
    </source>
</evidence>
<organism evidence="13 14">
    <name type="scientific">Conoideocrella luteorostrata</name>
    <dbReference type="NCBI Taxonomy" id="1105319"/>
    <lineage>
        <taxon>Eukaryota</taxon>
        <taxon>Fungi</taxon>
        <taxon>Dikarya</taxon>
        <taxon>Ascomycota</taxon>
        <taxon>Pezizomycotina</taxon>
        <taxon>Sordariomycetes</taxon>
        <taxon>Hypocreomycetidae</taxon>
        <taxon>Hypocreales</taxon>
        <taxon>Clavicipitaceae</taxon>
        <taxon>Conoideocrella</taxon>
    </lineage>
</organism>
<sequence length="1036" mass="116861">MQSGGYKPETLLENHLRGLIFTNQAEKLHQPTSQTILSPSTASTAMGDENHDTSSDQVRQLAIPIGARHECQAYKSSNRRPNQAQRRQMSIEFSTAMGPQWYYTGQNPSQFDLQQTGSASHPVHERRSMYSAGAHGDQRLTGPQPEPTSRSTLWSNSALSHPSRASEFHPDSARRLNWSGQDPPSPHIPHYCQVPHRNNRRQYTDPDGVVNQAALLDELCYQVVSSSEIDRDEIAQKEIFRQKIETICRQVISDYERKHNGILGFHDSSVVLKCFGSLASGFATKTSDMDLGLFSPSSKMQLGSPGSLIPRLVEKGFLEAGYGARLLSRTRVPIIKLCEKPTEELRTALVAEREKWENGTSSDLMYGLDDQEQDQKTPGQQLHDTTRSENEPEFITHPESELSMNDAGDGIPPFSLGQSHRSSLVAYHGLARRVLRRVGGRDITISNHREFTAQDWAILNRVCQAFVQGLRNTVLRKRLQSYQSLSLTSSPTGSRNRSLAGVFSQVEGEQLILNWECWPTRDEILGLNSQVHQAIRTWMEVQQRSTFGIDPLSYNMDIQSALEKLKSQPAIQLMQLRQDPQETPAKYHSRLRYIVQRLDKFDADPSNSATNEIVSRYIAGIHDEDVRNEMASAKTELQHPIGIDELGQKHRCLQLARELERAIGLGLYDQHITSDINKYIQLLRLPLSKTSTEQCHDVFRIPVTVESSQLLTKMKLLSDPHKLIINQPRNKYKDSLEFPAGGVGVQCDINFSADLALQNTLLLRCYSLTDSRVRPMVLFIKHWAKVRGINSGYRGTLSSYGYVLMVLHYLVNIARPFVCPNLQKLAPPPSAYQTPVDCQANSLIQGYSVQFWRNEPEIMRLAAENQLTHNAESIGSLLRDFFEYFAQGGLMSHGFGKGFDWGRDVLSLRTYGGLLPKQEKGWTGAKTVFESHDGTQGTNSTQSGKANLVKEVKHRYLFAIEDPFELDHNVARTVTHNGIVSIREEFRRAWRIIRSSGSRGWSEDLLQDAAETTEGSDCYIKLLEEIHGPSKLWTLE</sequence>
<dbReference type="EC" id="2.7.7.19" evidence="5"/>
<comment type="caution">
    <text evidence="13">The sequence shown here is derived from an EMBL/GenBank/DDBJ whole genome shotgun (WGS) entry which is preliminary data.</text>
</comment>
<keyword evidence="8" id="KW-0479">Metal-binding</keyword>
<dbReference type="GO" id="GO:0010605">
    <property type="term" value="P:negative regulation of macromolecule metabolic process"/>
    <property type="evidence" value="ECO:0007669"/>
    <property type="project" value="UniProtKB-ARBA"/>
</dbReference>
<dbReference type="EMBL" id="JASWJB010000209">
    <property type="protein sequence ID" value="KAK2593483.1"/>
    <property type="molecule type" value="Genomic_DNA"/>
</dbReference>
<gene>
    <name evidence="13" type="ORF">QQS21_008799</name>
</gene>
<feature type="domain" description="Poly(A) RNA polymerase mitochondrial-like central palm" evidence="12">
    <location>
        <begin position="217"/>
        <end position="342"/>
    </location>
</feature>
<dbReference type="GO" id="GO:0050265">
    <property type="term" value="F:RNA uridylyltransferase activity"/>
    <property type="evidence" value="ECO:0007669"/>
    <property type="project" value="TreeGrafter"/>
</dbReference>
<evidence type="ECO:0000313" key="14">
    <source>
        <dbReference type="Proteomes" id="UP001251528"/>
    </source>
</evidence>
<evidence type="ECO:0000256" key="5">
    <source>
        <dbReference type="ARBA" id="ARBA00012388"/>
    </source>
</evidence>
<feature type="compositionally biased region" description="Basic and acidic residues" evidence="10">
    <location>
        <begin position="384"/>
        <end position="393"/>
    </location>
</feature>
<evidence type="ECO:0000256" key="1">
    <source>
        <dbReference type="ARBA" id="ARBA00001936"/>
    </source>
</evidence>
<feature type="compositionally biased region" description="Basic and acidic residues" evidence="10">
    <location>
        <begin position="164"/>
        <end position="174"/>
    </location>
</feature>
<dbReference type="SUPFAM" id="SSF81631">
    <property type="entry name" value="PAP/OAS1 substrate-binding domain"/>
    <property type="match status" value="1"/>
</dbReference>
<dbReference type="InterPro" id="IPR002058">
    <property type="entry name" value="PAP_assoc"/>
</dbReference>
<dbReference type="Proteomes" id="UP001251528">
    <property type="component" value="Unassembled WGS sequence"/>
</dbReference>
<dbReference type="InterPro" id="IPR054708">
    <property type="entry name" value="MTPAP-like_central"/>
</dbReference>
<keyword evidence="7" id="KW-0808">Transferase</keyword>
<feature type="region of interest" description="Disordered" evidence="10">
    <location>
        <begin position="371"/>
        <end position="393"/>
    </location>
</feature>
<dbReference type="Pfam" id="PF22600">
    <property type="entry name" value="MTPAP-like_central"/>
    <property type="match status" value="1"/>
</dbReference>
<dbReference type="PANTHER" id="PTHR12271">
    <property type="entry name" value="POLY A POLYMERASE CID PAP -RELATED"/>
    <property type="match status" value="1"/>
</dbReference>
<evidence type="ECO:0000259" key="12">
    <source>
        <dbReference type="Pfam" id="PF22600"/>
    </source>
</evidence>
<evidence type="ECO:0000256" key="6">
    <source>
        <dbReference type="ARBA" id="ARBA00022490"/>
    </source>
</evidence>
<keyword evidence="14" id="KW-1185">Reference proteome</keyword>
<dbReference type="GO" id="GO:0031123">
    <property type="term" value="P:RNA 3'-end processing"/>
    <property type="evidence" value="ECO:0007669"/>
    <property type="project" value="TreeGrafter"/>
</dbReference>
<accession>A0AAJ0CI47</accession>
<dbReference type="GO" id="GO:0046872">
    <property type="term" value="F:metal ion binding"/>
    <property type="evidence" value="ECO:0007669"/>
    <property type="project" value="UniProtKB-KW"/>
</dbReference>
<evidence type="ECO:0000256" key="8">
    <source>
        <dbReference type="ARBA" id="ARBA00022723"/>
    </source>
</evidence>
<comment type="cofactor">
    <cofactor evidence="2">
        <name>Mg(2+)</name>
        <dbReference type="ChEBI" id="CHEBI:18420"/>
    </cofactor>
</comment>
<evidence type="ECO:0000256" key="9">
    <source>
        <dbReference type="ARBA" id="ARBA00022842"/>
    </source>
</evidence>
<comment type="similarity">
    <text evidence="4">Belongs to the DNA polymerase type-B-like family.</text>
</comment>
<keyword evidence="6" id="KW-0963">Cytoplasm</keyword>
<evidence type="ECO:0000256" key="2">
    <source>
        <dbReference type="ARBA" id="ARBA00001946"/>
    </source>
</evidence>
<feature type="domain" description="PAP-associated" evidence="11">
    <location>
        <begin position="873"/>
        <end position="968"/>
    </location>
</feature>
<dbReference type="GO" id="GO:1990817">
    <property type="term" value="F:poly(A) RNA polymerase activity"/>
    <property type="evidence" value="ECO:0007669"/>
    <property type="project" value="UniProtKB-EC"/>
</dbReference>
<dbReference type="SUPFAM" id="SSF81301">
    <property type="entry name" value="Nucleotidyltransferase"/>
    <property type="match status" value="1"/>
</dbReference>
<feature type="compositionally biased region" description="Polar residues" evidence="10">
    <location>
        <begin position="30"/>
        <end position="44"/>
    </location>
</feature>
<dbReference type="Pfam" id="PF03828">
    <property type="entry name" value="PAP_assoc"/>
    <property type="match status" value="1"/>
</dbReference>
<evidence type="ECO:0000256" key="3">
    <source>
        <dbReference type="ARBA" id="ARBA00004496"/>
    </source>
</evidence>
<evidence type="ECO:0000313" key="13">
    <source>
        <dbReference type="EMBL" id="KAK2593483.1"/>
    </source>
</evidence>
<feature type="compositionally biased region" description="Polar residues" evidence="10">
    <location>
        <begin position="147"/>
        <end position="160"/>
    </location>
</feature>